<dbReference type="EMBL" id="CP005290">
    <property type="protein sequence ID" value="AGK60482.1"/>
    <property type="molecule type" value="Genomic_DNA"/>
</dbReference>
<dbReference type="InterPro" id="IPR007848">
    <property type="entry name" value="Small_mtfrase_dom"/>
</dbReference>
<gene>
    <name evidence="6" type="ORF">Asulf_00455</name>
</gene>
<dbReference type="InterPro" id="IPR029063">
    <property type="entry name" value="SAM-dependent_MTases_sf"/>
</dbReference>
<dbReference type="GeneID" id="15392101"/>
<name>N0BE39_9EURY</name>
<feature type="domain" description="Methyltransferase small" evidence="5">
    <location>
        <begin position="14"/>
        <end position="98"/>
    </location>
</feature>
<sequence>MDDYSKVYPVLEDTELLLEAALKEVKKDDIVLEVGTGSGYVAKNVKDRCKFLVASDISPYAVRVAHNQGLNAVRGDLLTCFKKKFTLILFNPPYVELDEKELTGDWLDLALHGGEKGVDVMRRFLSQLDDALVDGGRAVMTFSSYNTPDVYEILDKSGFSFEVISTKKLFFEMLYAVRIFKES</sequence>
<dbReference type="RefSeq" id="WP_015590081.1">
    <property type="nucleotide sequence ID" value="NC_021169.1"/>
</dbReference>
<dbReference type="STRING" id="387631.Asulf_00455"/>
<comment type="similarity">
    <text evidence="1">Belongs to the eukaryotic/archaeal PrmC-related family.</text>
</comment>
<dbReference type="SUPFAM" id="SSF53335">
    <property type="entry name" value="S-adenosyl-L-methionine-dependent methyltransferases"/>
    <property type="match status" value="1"/>
</dbReference>
<dbReference type="PANTHER" id="PTHR45875:SF1">
    <property type="entry name" value="METHYLTRANSFERASE N6AMT1"/>
    <property type="match status" value="1"/>
</dbReference>
<dbReference type="PROSITE" id="PS00092">
    <property type="entry name" value="N6_MTASE"/>
    <property type="match status" value="1"/>
</dbReference>
<keyword evidence="2 6" id="KW-0489">Methyltransferase</keyword>
<dbReference type="InterPro" id="IPR002052">
    <property type="entry name" value="DNA_methylase_N6_adenine_CS"/>
</dbReference>
<keyword evidence="7" id="KW-1185">Reference proteome</keyword>
<dbReference type="CDD" id="cd02440">
    <property type="entry name" value="AdoMet_MTases"/>
    <property type="match status" value="1"/>
</dbReference>
<proteinExistence type="inferred from homology"/>
<dbReference type="KEGG" id="ast:Asulf_00455"/>
<organism evidence="6 7">
    <name type="scientific">Archaeoglobus sulfaticallidus PM70-1</name>
    <dbReference type="NCBI Taxonomy" id="387631"/>
    <lineage>
        <taxon>Archaea</taxon>
        <taxon>Methanobacteriati</taxon>
        <taxon>Methanobacteriota</taxon>
        <taxon>Archaeoglobi</taxon>
        <taxon>Archaeoglobales</taxon>
        <taxon>Archaeoglobaceae</taxon>
        <taxon>Archaeoglobus</taxon>
    </lineage>
</organism>
<dbReference type="GO" id="GO:0008757">
    <property type="term" value="F:S-adenosylmethionine-dependent methyltransferase activity"/>
    <property type="evidence" value="ECO:0007669"/>
    <property type="project" value="TreeGrafter"/>
</dbReference>
<protein>
    <submittedName>
        <fullName evidence="6">HemK-related putative methylase</fullName>
    </submittedName>
</protein>
<dbReference type="GO" id="GO:0003676">
    <property type="term" value="F:nucleic acid binding"/>
    <property type="evidence" value="ECO:0007669"/>
    <property type="project" value="InterPro"/>
</dbReference>
<dbReference type="InterPro" id="IPR004557">
    <property type="entry name" value="PrmC-related"/>
</dbReference>
<dbReference type="PANTHER" id="PTHR45875">
    <property type="entry name" value="METHYLTRANSFERASE N6AMT1"/>
    <property type="match status" value="1"/>
</dbReference>
<reference evidence="6 7" key="1">
    <citation type="journal article" date="2013" name="Genome Announc.">
        <title>Complete Genome Sequence of the Thermophilic and Facultatively Chemolithoautotrophic Sulfate Reducer Archaeoglobus sulfaticallidus Strain PM70-1T.</title>
        <authorList>
            <person name="Stokke R."/>
            <person name="Hocking W.P."/>
            <person name="Steinsbu B.O."/>
            <person name="Steen I.H."/>
        </authorList>
    </citation>
    <scope>NUCLEOTIDE SEQUENCE [LARGE SCALE GENOMIC DNA]</scope>
    <source>
        <strain evidence="6">PM70-1</strain>
    </source>
</reference>
<accession>N0BE39</accession>
<dbReference type="OrthoDB" id="27149at2157"/>
<dbReference type="HOGENOM" id="CLU_018398_6_2_2"/>
<evidence type="ECO:0000256" key="4">
    <source>
        <dbReference type="ARBA" id="ARBA00022691"/>
    </source>
</evidence>
<dbReference type="AlphaFoldDB" id="N0BE39"/>
<dbReference type="eggNOG" id="arCOG00109">
    <property type="taxonomic scope" value="Archaea"/>
</dbReference>
<evidence type="ECO:0000259" key="5">
    <source>
        <dbReference type="Pfam" id="PF05175"/>
    </source>
</evidence>
<keyword evidence="4" id="KW-0949">S-adenosyl-L-methionine</keyword>
<keyword evidence="3" id="KW-0808">Transferase</keyword>
<dbReference type="GO" id="GO:0035657">
    <property type="term" value="C:eRF1 methyltransferase complex"/>
    <property type="evidence" value="ECO:0007669"/>
    <property type="project" value="TreeGrafter"/>
</dbReference>
<evidence type="ECO:0000313" key="7">
    <source>
        <dbReference type="Proteomes" id="UP000013307"/>
    </source>
</evidence>
<evidence type="ECO:0000256" key="2">
    <source>
        <dbReference type="ARBA" id="ARBA00022603"/>
    </source>
</evidence>
<dbReference type="NCBIfam" id="TIGR00537">
    <property type="entry name" value="hemK_rel_arch"/>
    <property type="match status" value="1"/>
</dbReference>
<dbReference type="Gene3D" id="3.40.50.150">
    <property type="entry name" value="Vaccinia Virus protein VP39"/>
    <property type="match status" value="1"/>
</dbReference>
<dbReference type="GO" id="GO:0032259">
    <property type="term" value="P:methylation"/>
    <property type="evidence" value="ECO:0007669"/>
    <property type="project" value="UniProtKB-KW"/>
</dbReference>
<evidence type="ECO:0000256" key="1">
    <source>
        <dbReference type="ARBA" id="ARBA00006149"/>
    </source>
</evidence>
<dbReference type="Proteomes" id="UP000013307">
    <property type="component" value="Chromosome"/>
</dbReference>
<dbReference type="GO" id="GO:0008276">
    <property type="term" value="F:protein methyltransferase activity"/>
    <property type="evidence" value="ECO:0007669"/>
    <property type="project" value="TreeGrafter"/>
</dbReference>
<evidence type="ECO:0000256" key="3">
    <source>
        <dbReference type="ARBA" id="ARBA00022679"/>
    </source>
</evidence>
<dbReference type="Pfam" id="PF05175">
    <property type="entry name" value="MTS"/>
    <property type="match status" value="1"/>
</dbReference>
<evidence type="ECO:0000313" key="6">
    <source>
        <dbReference type="EMBL" id="AGK60482.1"/>
    </source>
</evidence>
<dbReference type="InterPro" id="IPR052190">
    <property type="entry name" value="Euk-Arch_PrmC-MTase"/>
</dbReference>